<dbReference type="Proteomes" id="UP000696485">
    <property type="component" value="Unassembled WGS sequence"/>
</dbReference>
<keyword evidence="2" id="KW-1185">Reference proteome</keyword>
<organism evidence="1 2">
    <name type="scientific">Podila minutissima</name>
    <dbReference type="NCBI Taxonomy" id="64525"/>
    <lineage>
        <taxon>Eukaryota</taxon>
        <taxon>Fungi</taxon>
        <taxon>Fungi incertae sedis</taxon>
        <taxon>Mucoromycota</taxon>
        <taxon>Mortierellomycotina</taxon>
        <taxon>Mortierellomycetes</taxon>
        <taxon>Mortierellales</taxon>
        <taxon>Mortierellaceae</taxon>
        <taxon>Podila</taxon>
    </lineage>
</organism>
<protein>
    <submittedName>
        <fullName evidence="1">Uncharacterized protein</fullName>
    </submittedName>
</protein>
<dbReference type="EMBL" id="JAAAUY010000653">
    <property type="protein sequence ID" value="KAF9327549.1"/>
    <property type="molecule type" value="Genomic_DNA"/>
</dbReference>
<gene>
    <name evidence="1" type="ORF">BG006_009161</name>
</gene>
<name>A0A9P5SF47_9FUNG</name>
<dbReference type="AlphaFoldDB" id="A0A9P5SF47"/>
<sequence>MPTYAQLSFTHTSLEQLVLTDTIPWWNFVRHLPNVLALSFRSVASNTRILLLNTSFATDAAEQASVQSGLIHPENSLFQLAVLLRVTTLVQYQRGVPVLQDLPCITHFELLEVEKMKDETLDAWSGRMTALMEDIRAHGKQIKNLVMTYHTDTLVDFLPTIQGVRDKLAGALHQKQIETSFYSVACRRYLDMP</sequence>
<reference evidence="1" key="1">
    <citation type="journal article" date="2020" name="Fungal Divers.">
        <title>Resolving the Mortierellaceae phylogeny through synthesis of multi-gene phylogenetics and phylogenomics.</title>
        <authorList>
            <person name="Vandepol N."/>
            <person name="Liber J."/>
            <person name="Desiro A."/>
            <person name="Na H."/>
            <person name="Kennedy M."/>
            <person name="Barry K."/>
            <person name="Grigoriev I.V."/>
            <person name="Miller A.N."/>
            <person name="O'Donnell K."/>
            <person name="Stajich J.E."/>
            <person name="Bonito G."/>
        </authorList>
    </citation>
    <scope>NUCLEOTIDE SEQUENCE</scope>
    <source>
        <strain evidence="1">NVP1</strain>
    </source>
</reference>
<evidence type="ECO:0000313" key="1">
    <source>
        <dbReference type="EMBL" id="KAF9327549.1"/>
    </source>
</evidence>
<proteinExistence type="predicted"/>
<accession>A0A9P5SF47</accession>
<evidence type="ECO:0000313" key="2">
    <source>
        <dbReference type="Proteomes" id="UP000696485"/>
    </source>
</evidence>
<comment type="caution">
    <text evidence="1">The sequence shown here is derived from an EMBL/GenBank/DDBJ whole genome shotgun (WGS) entry which is preliminary data.</text>
</comment>